<gene>
    <name evidence="2" type="ORF">P154DRAFT_538252</name>
</gene>
<feature type="signal peptide" evidence="1">
    <location>
        <begin position="1"/>
        <end position="15"/>
    </location>
</feature>
<dbReference type="OrthoDB" id="5313519at2759"/>
<organism evidence="2 3">
    <name type="scientific">Amniculicola lignicola CBS 123094</name>
    <dbReference type="NCBI Taxonomy" id="1392246"/>
    <lineage>
        <taxon>Eukaryota</taxon>
        <taxon>Fungi</taxon>
        <taxon>Dikarya</taxon>
        <taxon>Ascomycota</taxon>
        <taxon>Pezizomycotina</taxon>
        <taxon>Dothideomycetes</taxon>
        <taxon>Pleosporomycetidae</taxon>
        <taxon>Pleosporales</taxon>
        <taxon>Amniculicolaceae</taxon>
        <taxon>Amniculicola</taxon>
    </lineage>
</organism>
<name>A0A6A5W2U4_9PLEO</name>
<dbReference type="AlphaFoldDB" id="A0A6A5W2U4"/>
<keyword evidence="1" id="KW-0732">Signal</keyword>
<dbReference type="EMBL" id="ML977629">
    <property type="protein sequence ID" value="KAF1996100.1"/>
    <property type="molecule type" value="Genomic_DNA"/>
</dbReference>
<accession>A0A6A5W2U4</accession>
<protein>
    <recommendedName>
        <fullName evidence="4">Ecp2 effector protein domain-containing protein</fullName>
    </recommendedName>
</protein>
<proteinExistence type="predicted"/>
<feature type="chain" id="PRO_5025335375" description="Ecp2 effector protein domain-containing protein" evidence="1">
    <location>
        <begin position="16"/>
        <end position="182"/>
    </location>
</feature>
<evidence type="ECO:0000313" key="3">
    <source>
        <dbReference type="Proteomes" id="UP000799779"/>
    </source>
</evidence>
<evidence type="ECO:0008006" key="4">
    <source>
        <dbReference type="Google" id="ProtNLM"/>
    </source>
</evidence>
<evidence type="ECO:0000313" key="2">
    <source>
        <dbReference type="EMBL" id="KAF1996100.1"/>
    </source>
</evidence>
<evidence type="ECO:0000256" key="1">
    <source>
        <dbReference type="SAM" id="SignalP"/>
    </source>
</evidence>
<keyword evidence="3" id="KW-1185">Reference proteome</keyword>
<reference evidence="2" key="1">
    <citation type="journal article" date="2020" name="Stud. Mycol.">
        <title>101 Dothideomycetes genomes: a test case for predicting lifestyles and emergence of pathogens.</title>
        <authorList>
            <person name="Haridas S."/>
            <person name="Albert R."/>
            <person name="Binder M."/>
            <person name="Bloem J."/>
            <person name="Labutti K."/>
            <person name="Salamov A."/>
            <person name="Andreopoulos B."/>
            <person name="Baker S."/>
            <person name="Barry K."/>
            <person name="Bills G."/>
            <person name="Bluhm B."/>
            <person name="Cannon C."/>
            <person name="Castanera R."/>
            <person name="Culley D."/>
            <person name="Daum C."/>
            <person name="Ezra D."/>
            <person name="Gonzalez J."/>
            <person name="Henrissat B."/>
            <person name="Kuo A."/>
            <person name="Liang C."/>
            <person name="Lipzen A."/>
            <person name="Lutzoni F."/>
            <person name="Magnuson J."/>
            <person name="Mondo S."/>
            <person name="Nolan M."/>
            <person name="Ohm R."/>
            <person name="Pangilinan J."/>
            <person name="Park H.-J."/>
            <person name="Ramirez L."/>
            <person name="Alfaro M."/>
            <person name="Sun H."/>
            <person name="Tritt A."/>
            <person name="Yoshinaga Y."/>
            <person name="Zwiers L.-H."/>
            <person name="Turgeon B."/>
            <person name="Goodwin S."/>
            <person name="Spatafora J."/>
            <person name="Crous P."/>
            <person name="Grigoriev I."/>
        </authorList>
    </citation>
    <scope>NUCLEOTIDE SEQUENCE</scope>
    <source>
        <strain evidence="2">CBS 123094</strain>
    </source>
</reference>
<sequence>MHLVNLLSLLPIALAIPLKPRTAAPFEGQGQLIVTGQNHIDYGCLIATGEMTANFSNCATFTGVRDHTPGPEGWEDYGTTWYYLNSSIGYCGTPFTDIYPGIGPLTCSPTMHKLSNSYFDIADGFYDNVGTAVLVYKLVGYTLDFQTLDAALPSGDGLKQLEPSYRGRNHGGWQFAITWRAL</sequence>
<dbReference type="Proteomes" id="UP000799779">
    <property type="component" value="Unassembled WGS sequence"/>
</dbReference>